<dbReference type="OrthoDB" id="4794249at2"/>
<reference evidence="2 3" key="1">
    <citation type="journal article" date="2017" name="Elife">
        <title>Extensive horizontal gene transfer in cheese-associated bacteria.</title>
        <authorList>
            <person name="Bonham K.S."/>
            <person name="Wolfe B.E."/>
            <person name="Dutton R.J."/>
        </authorList>
    </citation>
    <scope>NUCLEOTIDE SEQUENCE [LARGE SCALE GENOMIC DNA]</scope>
    <source>
        <strain evidence="2 3">341_9</strain>
    </source>
</reference>
<evidence type="ECO:0000313" key="3">
    <source>
        <dbReference type="Proteomes" id="UP000218598"/>
    </source>
</evidence>
<sequence length="61" mass="6670">MIDQLMILAEAGEHASGGVTPPMVGIGVFVTMMILLGFTYLTGGTNQRRRKRDEHDERGGH</sequence>
<keyword evidence="3" id="KW-1185">Reference proteome</keyword>
<comment type="caution">
    <text evidence="2">The sequence shown here is derived from an EMBL/GenBank/DDBJ whole genome shotgun (WGS) entry which is preliminary data.</text>
</comment>
<dbReference type="RefSeq" id="WP_096165542.1">
    <property type="nucleotide sequence ID" value="NZ_BAAAIQ010000004.1"/>
</dbReference>
<proteinExistence type="predicted"/>
<keyword evidence="1" id="KW-0472">Membrane</keyword>
<evidence type="ECO:0000256" key="1">
    <source>
        <dbReference type="SAM" id="Phobius"/>
    </source>
</evidence>
<keyword evidence="1" id="KW-1133">Transmembrane helix</keyword>
<feature type="transmembrane region" description="Helical" evidence="1">
    <location>
        <begin position="23"/>
        <end position="42"/>
    </location>
</feature>
<evidence type="ECO:0000313" key="2">
    <source>
        <dbReference type="EMBL" id="PCC38977.1"/>
    </source>
</evidence>
<protein>
    <submittedName>
        <fullName evidence="2">Uncharacterized protein</fullName>
    </submittedName>
</protein>
<dbReference type="GeneID" id="95327745"/>
<gene>
    <name evidence="2" type="ORF">CIK66_11575</name>
</gene>
<name>A0A2A3YI58_9MICO</name>
<dbReference type="EMBL" id="NRGR01000019">
    <property type="protein sequence ID" value="PCC38977.1"/>
    <property type="molecule type" value="Genomic_DNA"/>
</dbReference>
<dbReference type="AlphaFoldDB" id="A0A2A3YI58"/>
<dbReference type="Proteomes" id="UP000218598">
    <property type="component" value="Unassembled WGS sequence"/>
</dbReference>
<accession>A0A2A3YI58</accession>
<keyword evidence="1" id="KW-0812">Transmembrane</keyword>
<organism evidence="2 3">
    <name type="scientific">Brachybacterium alimentarium</name>
    <dbReference type="NCBI Taxonomy" id="47845"/>
    <lineage>
        <taxon>Bacteria</taxon>
        <taxon>Bacillati</taxon>
        <taxon>Actinomycetota</taxon>
        <taxon>Actinomycetes</taxon>
        <taxon>Micrococcales</taxon>
        <taxon>Dermabacteraceae</taxon>
        <taxon>Brachybacterium</taxon>
    </lineage>
</organism>